<evidence type="ECO:0000313" key="1">
    <source>
        <dbReference type="EMBL" id="ENV36884.1"/>
    </source>
</evidence>
<dbReference type="OrthoDB" id="6695481at2"/>
<dbReference type="eggNOG" id="ENOG5031RQE">
    <property type="taxonomic scope" value="Bacteria"/>
</dbReference>
<dbReference type="HOGENOM" id="CLU_527503_0_0_6"/>
<sequence length="516" mass="56584">MNTTKILGQAVGIQSKGVVDKTEIQTRERLTSAMIVGRFMRGRTDKPMTIHQGNIRGQLGYEPNNLDYIAVQDCLDTGLPSIQVLRIGIQGAGGSQISCTGATSILNLLTSQPADSLEYEYWRFEVSDATTGQVYSIVNNLNRLETENLGQSLERLKSGNCPLSFSESPSPDFFTVIQNTSDQDLRLKVVFKKLISDGEPDVIDLSIMGGSTPTYSWEKQVGGEDYEFVVCLSPYTPVLISCEGANAGINFENISGTWDFYIDDFDDPILTGTAGSFVSLIATDYPYIQSDYDGFFFVLNIDNQPHRFKMEPVSGASYLNATRNPTFIEHEDGSLTFCLAPFPDRLFEYAEIDIENSKIKFSFSGSNIGTIDITDPSGTVTQYTPIANQILVLDYVEGFYTFHSDGGFKGFNSDGSTYNIGDIHYRASTYDGVMYEPVINSVTRGANNIVTITGTATTSTVVGLISDISNDDPIAYEKVLDGETDFTFVLELPPNFSGYIRCLLGNQGSPGATFTI</sequence>
<keyword evidence="2" id="KW-1185">Reference proteome</keyword>
<gene>
    <name evidence="1" type="ORF">F959_01691</name>
</gene>
<name>N8ZSY1_ACIVR</name>
<protein>
    <submittedName>
        <fullName evidence="1">Uncharacterized protein</fullName>
    </submittedName>
</protein>
<dbReference type="Proteomes" id="UP000018445">
    <property type="component" value="Unassembled WGS sequence"/>
</dbReference>
<accession>N8ZSY1</accession>
<organism evidence="1 2">
    <name type="scientific">Acinetobacter venetianus (strain ATCC 31012 / DSM 23050 / BCRC 14357 / CCUG 45561 / CIP 110063 / KCTC 2702 / LMG 19082 / RAG-1)</name>
    <dbReference type="NCBI Taxonomy" id="1191460"/>
    <lineage>
        <taxon>Bacteria</taxon>
        <taxon>Pseudomonadati</taxon>
        <taxon>Pseudomonadota</taxon>
        <taxon>Gammaproteobacteria</taxon>
        <taxon>Moraxellales</taxon>
        <taxon>Moraxellaceae</taxon>
        <taxon>Acinetobacter</taxon>
    </lineage>
</organism>
<reference evidence="1 2" key="1">
    <citation type="submission" date="2013-02" db="EMBL/GenBank/DDBJ databases">
        <title>The Genome Sequence of Acinetobacter venetianus CIP 110063.</title>
        <authorList>
            <consortium name="The Broad Institute Genome Sequencing Platform"/>
            <consortium name="The Broad Institute Genome Sequencing Center for Infectious Disease"/>
            <person name="Cerqueira G."/>
            <person name="Feldgarden M."/>
            <person name="Courvalin P."/>
            <person name="Perichon B."/>
            <person name="Grillot-Courvalin C."/>
            <person name="Clermont D."/>
            <person name="Rocha E."/>
            <person name="Yoon E.-J."/>
            <person name="Nemec A."/>
            <person name="Walker B."/>
            <person name="Young S.K."/>
            <person name="Zeng Q."/>
            <person name="Gargeya S."/>
            <person name="Fitzgerald M."/>
            <person name="Haas B."/>
            <person name="Abouelleil A."/>
            <person name="Alvarado L."/>
            <person name="Arachchi H.M."/>
            <person name="Berlin A.M."/>
            <person name="Chapman S.B."/>
            <person name="Dewar J."/>
            <person name="Goldberg J."/>
            <person name="Griggs A."/>
            <person name="Gujja S."/>
            <person name="Hansen M."/>
            <person name="Howarth C."/>
            <person name="Imamovic A."/>
            <person name="Larimer J."/>
            <person name="McCowan C."/>
            <person name="Murphy C."/>
            <person name="Neiman D."/>
            <person name="Pearson M."/>
            <person name="Priest M."/>
            <person name="Roberts A."/>
            <person name="Saif S."/>
            <person name="Shea T."/>
            <person name="Sisk P."/>
            <person name="Sykes S."/>
            <person name="Wortman J."/>
            <person name="Nusbaum C."/>
            <person name="Birren B."/>
        </authorList>
    </citation>
    <scope>NUCLEOTIDE SEQUENCE [LARGE SCALE GENOMIC DNA]</scope>
    <source>
        <strain evidence="2">ATCC 31012 / DSM 23050 / BCRC 14357 / CCUG 45561 / CIP 110063 / KCTC 2702 / LMG 19082 / RAG-1</strain>
    </source>
</reference>
<dbReference type="AlphaFoldDB" id="N8ZSY1"/>
<proteinExistence type="predicted"/>
<dbReference type="EMBL" id="APPO01000013">
    <property type="protein sequence ID" value="ENV36884.1"/>
    <property type="molecule type" value="Genomic_DNA"/>
</dbReference>
<evidence type="ECO:0000313" key="2">
    <source>
        <dbReference type="Proteomes" id="UP000018445"/>
    </source>
</evidence>
<comment type="caution">
    <text evidence="1">The sequence shown here is derived from an EMBL/GenBank/DDBJ whole genome shotgun (WGS) entry which is preliminary data.</text>
</comment>
<dbReference type="PATRIC" id="fig|1191460.12.peg.1676"/>